<feature type="region of interest" description="Disordered" evidence="10">
    <location>
        <begin position="561"/>
        <end position="581"/>
    </location>
</feature>
<dbReference type="Pfam" id="PF00501">
    <property type="entry name" value="AMP-binding"/>
    <property type="match status" value="1"/>
</dbReference>
<evidence type="ECO:0000256" key="7">
    <source>
        <dbReference type="ARBA" id="ARBA00023268"/>
    </source>
</evidence>
<dbReference type="InterPro" id="IPR049552">
    <property type="entry name" value="PKS_DH_N"/>
</dbReference>
<feature type="domain" description="Carrier" evidence="11">
    <location>
        <begin position="2647"/>
        <end position="2722"/>
    </location>
</feature>
<dbReference type="InterPro" id="IPR020841">
    <property type="entry name" value="PKS_Beta-ketoAc_synthase_dom"/>
</dbReference>
<evidence type="ECO:0000259" key="11">
    <source>
        <dbReference type="PROSITE" id="PS50075"/>
    </source>
</evidence>
<dbReference type="NCBIfam" id="NF045894">
    <property type="entry name" value="PKS_plus_SDR"/>
    <property type="match status" value="1"/>
</dbReference>
<evidence type="ECO:0000256" key="4">
    <source>
        <dbReference type="ARBA" id="ARBA00022679"/>
    </source>
</evidence>
<dbReference type="CDD" id="cd08952">
    <property type="entry name" value="KR_1_SDR_x"/>
    <property type="match status" value="1"/>
</dbReference>
<protein>
    <recommendedName>
        <fullName evidence="16">Polyketide synthase</fullName>
    </recommendedName>
</protein>
<dbReference type="Pfam" id="PF02801">
    <property type="entry name" value="Ketoacyl-synt_C"/>
    <property type="match status" value="3"/>
</dbReference>
<dbReference type="Pfam" id="PF14765">
    <property type="entry name" value="PS-DH"/>
    <property type="match status" value="1"/>
</dbReference>
<evidence type="ECO:0000256" key="2">
    <source>
        <dbReference type="ARBA" id="ARBA00022450"/>
    </source>
</evidence>
<dbReference type="InterPro" id="IPR000873">
    <property type="entry name" value="AMP-dep_synth/lig_dom"/>
</dbReference>
<dbReference type="PANTHER" id="PTHR43775">
    <property type="entry name" value="FATTY ACID SYNTHASE"/>
    <property type="match status" value="1"/>
</dbReference>
<evidence type="ECO:0000256" key="1">
    <source>
        <dbReference type="ARBA" id="ARBA00004792"/>
    </source>
</evidence>
<dbReference type="SUPFAM" id="SSF55048">
    <property type="entry name" value="Probable ACP-binding domain of malonyl-CoA ACP transacylase"/>
    <property type="match status" value="3"/>
</dbReference>
<dbReference type="EMBL" id="BAAAOQ010000016">
    <property type="protein sequence ID" value="GAA2199553.1"/>
    <property type="molecule type" value="Genomic_DNA"/>
</dbReference>
<dbReference type="InterPro" id="IPR050091">
    <property type="entry name" value="PKS_NRPS_Biosynth_Enz"/>
</dbReference>
<dbReference type="InterPro" id="IPR042099">
    <property type="entry name" value="ANL_N_sf"/>
</dbReference>
<keyword evidence="15" id="KW-1185">Reference proteome</keyword>
<keyword evidence="2" id="KW-0596">Phosphopantetheine</keyword>
<dbReference type="SUPFAM" id="SSF51735">
    <property type="entry name" value="NAD(P)-binding Rossmann-fold domains"/>
    <property type="match status" value="5"/>
</dbReference>
<dbReference type="PANTHER" id="PTHR43775:SF51">
    <property type="entry name" value="INACTIVE PHENOLPHTHIOCEROL SYNTHESIS POLYKETIDE SYNTHASE TYPE I PKS1-RELATED"/>
    <property type="match status" value="1"/>
</dbReference>
<dbReference type="InterPro" id="IPR057326">
    <property type="entry name" value="KR_dom"/>
</dbReference>
<dbReference type="InterPro" id="IPR018201">
    <property type="entry name" value="Ketoacyl_synth_AS"/>
</dbReference>
<dbReference type="SUPFAM" id="SSF52151">
    <property type="entry name" value="FabD/lysophospholipase-like"/>
    <property type="match status" value="3"/>
</dbReference>
<feature type="domain" description="Carrier" evidence="11">
    <location>
        <begin position="3961"/>
        <end position="4036"/>
    </location>
</feature>
<evidence type="ECO:0008006" key="16">
    <source>
        <dbReference type="Google" id="ProtNLM"/>
    </source>
</evidence>
<dbReference type="Proteomes" id="UP001501391">
    <property type="component" value="Unassembled WGS sequence"/>
</dbReference>
<accession>A0ABN3BS74</accession>
<dbReference type="PROSITE" id="PS52019">
    <property type="entry name" value="PKS_MFAS_DH"/>
    <property type="match status" value="1"/>
</dbReference>
<dbReference type="InterPro" id="IPR020845">
    <property type="entry name" value="AMP-binding_CS"/>
</dbReference>
<dbReference type="RefSeq" id="WP_346163476.1">
    <property type="nucleotide sequence ID" value="NZ_BAAAOQ010000016.1"/>
</dbReference>
<feature type="domain" description="Ketosynthase family 3 (KS3)" evidence="12">
    <location>
        <begin position="1061"/>
        <end position="1484"/>
    </location>
</feature>
<dbReference type="Pfam" id="PF00550">
    <property type="entry name" value="PP-binding"/>
    <property type="match status" value="4"/>
</dbReference>
<dbReference type="InterPro" id="IPR016035">
    <property type="entry name" value="Acyl_Trfase/lysoPLipase"/>
</dbReference>
<dbReference type="Gene3D" id="3.40.366.10">
    <property type="entry name" value="Malonyl-Coenzyme A Acyl Carrier Protein, domain 2"/>
    <property type="match status" value="3"/>
</dbReference>
<dbReference type="SMART" id="SM00826">
    <property type="entry name" value="PKS_DH"/>
    <property type="match status" value="2"/>
</dbReference>
<dbReference type="InterPro" id="IPR032821">
    <property type="entry name" value="PKS_assoc"/>
</dbReference>
<keyword evidence="6" id="KW-0045">Antibiotic biosynthesis</keyword>
<dbReference type="PROSITE" id="PS00606">
    <property type="entry name" value="KS3_1"/>
    <property type="match status" value="3"/>
</dbReference>
<keyword evidence="3" id="KW-0597">Phosphoprotein</keyword>
<keyword evidence="8" id="KW-0012">Acyltransferase</keyword>
<dbReference type="SMART" id="SM01294">
    <property type="entry name" value="PKS_PP_betabranch"/>
    <property type="match status" value="3"/>
</dbReference>
<dbReference type="Gene3D" id="3.30.70.3290">
    <property type="match status" value="3"/>
</dbReference>
<dbReference type="PROSITE" id="PS00012">
    <property type="entry name" value="PHOSPHOPANTETHEINE"/>
    <property type="match status" value="2"/>
</dbReference>
<dbReference type="PROSITE" id="PS00455">
    <property type="entry name" value="AMP_BINDING"/>
    <property type="match status" value="1"/>
</dbReference>
<feature type="domain" description="Ketosynthase family 3 (KS3)" evidence="12">
    <location>
        <begin position="2744"/>
        <end position="3167"/>
    </location>
</feature>
<feature type="domain" description="Carrier" evidence="11">
    <location>
        <begin position="963"/>
        <end position="1041"/>
    </location>
</feature>
<evidence type="ECO:0000256" key="10">
    <source>
        <dbReference type="SAM" id="MobiDB-lite"/>
    </source>
</evidence>
<dbReference type="Gene3D" id="3.40.50.12780">
    <property type="entry name" value="N-terminal domain of ligase-like"/>
    <property type="match status" value="1"/>
</dbReference>
<feature type="domain" description="Carrier" evidence="11">
    <location>
        <begin position="5510"/>
        <end position="5585"/>
    </location>
</feature>
<dbReference type="InterPro" id="IPR049551">
    <property type="entry name" value="PKS_DH_C"/>
</dbReference>
<dbReference type="InterPro" id="IPR014031">
    <property type="entry name" value="Ketoacyl_synth_C"/>
</dbReference>
<keyword evidence="4" id="KW-0808">Transferase</keyword>
<evidence type="ECO:0000256" key="6">
    <source>
        <dbReference type="ARBA" id="ARBA00023194"/>
    </source>
</evidence>
<dbReference type="InterPro" id="IPR020806">
    <property type="entry name" value="PKS_PP-bd"/>
</dbReference>
<dbReference type="SMART" id="SM00827">
    <property type="entry name" value="PKS_AT"/>
    <property type="match status" value="3"/>
</dbReference>
<dbReference type="Pfam" id="PF18369">
    <property type="entry name" value="PKS_DE"/>
    <property type="match status" value="1"/>
</dbReference>
<dbReference type="Pfam" id="PF08659">
    <property type="entry name" value="KR"/>
    <property type="match status" value="2"/>
</dbReference>
<feature type="region of interest" description="Disordered" evidence="10">
    <location>
        <begin position="2070"/>
        <end position="2100"/>
    </location>
</feature>
<feature type="active site" description="Proton donor; for dehydratase activity" evidence="9">
    <location>
        <position position="2189"/>
    </location>
</feature>
<comment type="caution">
    <text evidence="14">The sequence shown here is derived from an EMBL/GenBank/DDBJ whole genome shotgun (WGS) entry which is preliminary data.</text>
</comment>
<dbReference type="CDD" id="cd00833">
    <property type="entry name" value="PKS"/>
    <property type="match status" value="3"/>
</dbReference>
<comment type="pathway">
    <text evidence="1">Antibiotic biosynthesis.</text>
</comment>
<proteinExistence type="predicted"/>
<dbReference type="InterPro" id="IPR016039">
    <property type="entry name" value="Thiolase-like"/>
</dbReference>
<dbReference type="InterPro" id="IPR049900">
    <property type="entry name" value="PKS_mFAS_DH"/>
</dbReference>
<dbReference type="Pfam" id="PF16197">
    <property type="entry name" value="KAsynt_C_assoc"/>
    <property type="match status" value="3"/>
</dbReference>
<dbReference type="Pfam" id="PF21089">
    <property type="entry name" value="PKS_DH_N"/>
    <property type="match status" value="2"/>
</dbReference>
<reference evidence="14 15" key="1">
    <citation type="journal article" date="2019" name="Int. J. Syst. Evol. Microbiol.">
        <title>The Global Catalogue of Microorganisms (GCM) 10K type strain sequencing project: providing services to taxonomists for standard genome sequencing and annotation.</title>
        <authorList>
            <consortium name="The Broad Institute Genomics Platform"/>
            <consortium name="The Broad Institute Genome Sequencing Center for Infectious Disease"/>
            <person name="Wu L."/>
            <person name="Ma J."/>
        </authorList>
    </citation>
    <scope>NUCLEOTIDE SEQUENCE [LARGE SCALE GENOMIC DNA]</scope>
    <source>
        <strain evidence="14 15">JCM 14924</strain>
    </source>
</reference>
<dbReference type="SUPFAM" id="SSF53901">
    <property type="entry name" value="Thiolase-like"/>
    <property type="match status" value="3"/>
</dbReference>
<keyword evidence="7" id="KW-0511">Multifunctional enzyme</keyword>
<dbReference type="InterPro" id="IPR041618">
    <property type="entry name" value="PKS_DE"/>
</dbReference>
<sequence>MRSDLVTPLAVTLHEHALRIPEKVAFADDRRAVTYAELEARTRRLAGHLVRLGLHRGDRVALCLGNSVAMVEGYLAVVRAGGIGVPVNPRSAPAELEYLLADSGARFALAGASSAGTFLHGVSPHGGSPEGVPPQGAVAEGAVPEGAPRQGVSSAVPDMTVLVAGTTDVPAGAHAYDELAVTDPGTPAPDDLGLDEVAWMFYTSGTTGRPKGVLSTQRNCLWSVAASYVPIPDLRQDDRVLWPLPLFHSLSHIACVLSVTSVGATARITDGSSADDVLDLLRTERATFLAGVPTTYHHLVATARRTGLSLPDLRIGLVGGAVTGSELRRSFEDTFGVPLVDAYGSTETCGAITMNPPDGARVEGSCGLPVPGVDVRIVDPGTGDDVPTGQEGEVWVSGPNVMVGYHNSPEATRAALRDGWFRTGDLARRDEAGYFTVCGRLKDLIIRGGENIHPDEVEAVLRSAPGVADAGVAGAAHDTLGEVPVAWLVPGPDGLDLDAVLDHCRARLSAYKIPERIHEAAGIPRTASGKIVRRLLAAQPYWPRHTADGHHDALLTPAWLPAPARTGDRDDSDGGDGGARPAACAVVGEDTTGLVDALRAAGVDAAVHPGLPSVPDTIPGPTLLLPPAPSADPFTEARLLIQQVTGGNAPEPLVVLTRGATPAGDSAPDPAGAALWAAVRSLQADGHQRLTVVDLDTDRPDAATLLAAITSDEPQLAMRGEELLAPRLLRTPVDGRPRPAAPERPGTVVVTGTDTPAGAALAHHLATVHRATDLLLVHAPGTTDGTDPDAWPAGTRARRVSTDATGLREALADAHPVSLAVHTADDPDLARTLDELLGDTGEFVTVTDGAATLGAPGDPDRAIRGALTEAVTHTRRLRAPAATLVWAAADDHDRLADLLAAFDILLAGRAPALFAPRPAPPDPSRPVPAILRALTEPPAGQARPDAAVTAALRARLTGLDARAQLALLEELVREQAAGVLHGPDAAPLPADRAFRDLGLTSVAVVALRDRLTEHTGLRLPTTVAFDHPTPRELAAHLRAAVLGLDDTPARPERPAADTDPQEPIAIVGMACRLPGGVNTPEELWQLLAAGRDAVSDFPADRGWDLDGLFAPDPDRPGTSYVDRGGFLPDAGRFDAAFFGISPREALAMDPQQRLLLETSWEALERAGIDPHALKGTDVGVFAGVMGQGYGSGGELPAELEGFVTTGTASSVASGRISYVFGLEGPAVTVDTACSSSLVALHLAAQALRRGECSMALAGGATVMATPGTFVEFSRQRALAADGRCKSYADAADGTGWAEGAGVLVLERLSEARRQGHRVLAVVRGSAINQDGASNGLTAPSGPSQQRVIRKALTDAGLTPADIDAVEGHGTGTTLGDPIEAQALLATYGQGRERPLWLGSLKSNIGHTQAAAGVSGVIKMVQALRHGVLPATLHVDAPSSQVDWSAGAVELLTEERQWPETGRPRRAGVSSFGVSGTNAHVILEQAPEEPAVVRVPQDGVVPLVVSAASEGSLAGQAERLAAFTGDTDASVADVAGALVRRRAVLSERAVVVAGSREEAVAGLGALARGESAPGLVKGSAASAGRTVLVFPGQGSQWPGMGRELLESSPVFAERIEECARALEPWVDWDLRAVLRGEVDLMDRVDVVQPASFAVMVGLAAVWASVGVVPDAVVGHSQGEIAAACVAGALSLEDAARIVAVRSQVIAGELAGRGGMASVALPEAEAAERIAAWEGRVEVAAVNSPSSSVIAGDAEALDEALAALEADGVRVRRVAVDYASHTRHVEAIEGALADAFADIRGQAPVVPFFSTVTGEWVREAGVLDGGYWYRNLRGQVRFGPAVASLLTEGHSVFIESSAHPVLVQPVNEIVDEAESEAVVSGSLRREEGGPRRLLTSMAEVFVQGVAVDWTGVLPEGADGAQVDLPTYAFDHRHYWLKPAPAADATALGQTGSDHPLLGAVVGRPDSGGFMTTSRWSLRSQPWLAEHVVGADAVLVPNAALVELAVRLGDEAGAPVVAELTVERPVVLPVRGGRAVQTVVGGADGAGRRTVEVYSRADDSAPDDAWTRHAHGTLAPADPAAGGDRPAGGPGVEVSLGEPAGDADRYGVHPSLLDAAVRTALPAGTLAVTWRGVGLRASGATVVTVRSAGVAGEGTRFHLSDPAGRTVLTADAVLSEPFDPARAGLAEALTHDALFRVAWTELTLPAGDGTPSVVTVRGAEDIGAGAADADVLLYAVDPTVTDPRTALAAALAVLQAWLAEPALERAPLAVVTGAEATDLATAAVRGLLRSAQSEHPGRIVLVEYDGPGEVQDAEAAVRAALPGLLASGEPVVRVRATGAEVPRLVRAETAAGESGVPQPGRALDPDGTVLITGGTGTLGALTARHLVTGHGVRRLLLLSRRGPEADGAATLRAELTALGATVTVAACDITDRDRLAAVLDAVPADHPLTAVLHTAGVLDDGVVTALTPDRVDTVLRPKLDAALLLDELTRECDLAAFVLFSSAANVFGNPGQANYAAANAALDALAARRRAQGLPGVSLAWGYWERASGMTRHLGAADLHRNRRLGMAALSEAEGMALLDLALRPASGLPAAPVAAKLDLPALRAAARTAPVAPLLRGLAPTPRTPARAAGDHGDLRDRLAALDPAAQLALLLDLVRRNAADVLGHGSADAVRADRAFKDAGFDSLTAVELRNRLATATGLTLPSAVVFDYPKPTALAEHLRVRLGGDTAAPAAAAGPAPAAPAASDEPIAIVAMACRFPAGVHSPEDLWRVVADGVDAVTEFPADRGWDIDRLYDADPDKAGTTYVRHGAFLDDAPGFDAAFFGISPNEALAMDPQQRLLLETSWEAFERAAIDPTGLGGRDIGVFVGVNSHDYTVRMHHATDAEGFRLTGGSGSVVSGRVAYHFGFEGPAVTIDTACSSSLVALHLAAQALRNGECSMALAGGVMVMGNVETFIEFSRQRGLAPDGRCKAFADGADGTGWSEGVGVLLVERLSEAERQGHQVLAVIRGSAVNQDGASNGLTAPNGPSQQRVIRKALANAGLTPADVDAVEAHGTGTVLGDPIEAQALLATYGQDREQPLWIGSVKSNLGHTQAAAGVAGVIKMVMAMRHGLLPRTLHVDRPSTHVDWSAGAVEVLTEARAWPEAGRPRRAGVSAFGIGGTNAHLVLEQAPAADRTDAADGAGSTDGVAGAGPVTDGRTAPLLFPVSARTAAGLRGQAGRLADWVADRAGTPLAATAHALGTARAHLDHRAVVLAADREGLVTALRALAEGSADAGTVTGAPADGKLAFLFTGQGSQWAGMGRELAAAHPVFRDAFDAACAAVEQHLDGLAHPLSAVVSAEPGTEQAALLDQTLYTQGALFALETALFRLFTSWGVRPDLLAGHSIGEIAAAHAAGILDLADAGRLVAARGRLMQALPEGGAMIAVEATEDEVAPLLAQAAGTVGIAAVNGPRAVVLSGAEDAVLAVAARLAQDGHRTRRLTVSHAFHSALMEPMLDELRAVAAGLRYRPGTLPVVSTLTGALAEDGLLATPEYWVDQARHAVRFADAVTALRDQGVATHLELGPGGVLSAMALGTLGPDTRGCIGTLRRDTPEDTAVRTALAELHVRGVPVDWTAVLGRPDPAVGPDLPTYAFQHQRYWVEGGTATDAEALGARSAGHPLLGGVVEVPGEHGGTGVVLTGRLTGRSPGLYGGGERAVPAGVLLELLVRAGDETGGGTVERISVDAPLVVPAHGDLQLRVFVDAPGPDGARAATVHSRPAGHEGAPWLRHARATLTPGVPRHAFDLRDWPEEPAEAGAPAGVRGLWRQDGRILADLVLPDELIDEAEAFTLHPVLLDTALRVAAGAQDTVVSLTGCAALAVYAVGATELRARVSPAADGGHLVELADPDGRPVALLGPLTLTAAEATATETGTAETAVPETGAPETAPAATAPARRVIRRGPAADGNELAARLAGLAEAEQRRVLLDLVRESTAVVLGHRDADGFDEGQPFKNLGFDSLTAVKLRNRLHDFTGVALPSSLVFDHPTPALLADHLRGELLGTRPEIPAPARRGTADPDEPIAIIAMSSRLPGGVNSPEDLWQLVMDRRDAISGFPTDRDWDIDRLYHPDPAHPGTSYTRAGGFLHDAARFDAQLFGISPREALAMDPQQRLLLETSWEAMERAGIDPLSTRGQDVGVFTGIVHHDYVTRLRQVPEDVQGYTMTGTAASVASGRVSYVFGFEGPAVTVDTACSSSLVAMHLAAQALRGGECSLALAGGATVMATPDAFLEFSRQRGLSADGRCKAYSSTADGTGWAEGVGVVLLERLSDARRNGHRVLAVLRGSAVNQDGASNGLTAPNGPSQQRVIRSALASAGLRPADVDAVEGHGTGTVLGDPIEVQALLATYGQDRPADAPLWLGSVKSNIGHTQAAAGVAGVIKMVEAMRHGVLPPTLNVAEPTAQVDWSAGAVELLTEARAWTRAGRPRRAAVSSFGASGTNAHVILEEAPDTEPVTRPTVPDGVVPLVVSARSTAALAAQAGRLAAFVTDADAAPAEVAGALVTRRALLSERAVVVAGSRDETLAGLGALARGESSPLLVTGTVAGSGGPGRTVLVFPGQGSQWPGMGRELLESSPVFAERIEQCARALEPWVDWDLKAVLRGEADLLDRVDVVQPASFAVNIALAAVWASVGVVPDAVVGHSQGEIAAACVAGALSLEDAARIVAVRSQVIAGELAGRGGMASVALPEAEAVVRIAAWDGRVEVAAVNGPSSVVVAGDAEALDEALAALAADGVRVRRVAVDYASHTRHVEAIEGALEKAFADIRSQAPAVPFRSTVTGEWVREAGVLDGDYWYRNLRSQVRFGPAIAALLAEGHTVFVESSAHPVLVQPVNEIFDEAADDNVRLRAVAAGSLRREEGGPRRLLASMAELFVKGVAVDWTGVLPAEARDARPDLPTYAFDRQHYWLREAATGSDDAPAAEGAETDFWAAVEQADADSLARLLDLAAADQRDALRTVVPVLADWRGRRRERSAAEKLRYHVTWRPLDQEGTGVPGGTWLAVVPEAPAAADLVRELTAQGLHLVTLDVPLEAAAADAGRARLGERLSAVLAEHDVTGVLSLLALGGEQGPQDPVPLTAATLALVQALGDTGATQPLWCLTRGAVNTGIQDTVTAPAQAAVWGIGRAAALERGDRWGGLIDLPATLDTRTVRHLLGALGHPGDDDQLAVRRSGVHTRRLLRKAAPDPTAGPGWQPAGTVLVTGGAEGLGRHASLWLARSGARRLLVTTTAGAPEGALAALTAEVAALGTGTTVVACADTDRTAIEGLLARTPEDEPLTAVVHTADIARTSTVDDTGVPDLTEVFAAKVDTARWLAERFADTPLDAFVVFSSIAGIWGGGGQGTSGAANAVLDALVEWRRGHGHPATAIAWGALDEIGVGMDEDTLTQLRRRGVLPMAPQIAVTAFEQAVQAHEKAVTVVDMDWGAFIPAFTSVRPGPLFADLPEAQEALRATQPDTENGDTTAGLVDSLRDVPEAEQNRILLRLVCGHAATVLGHSGAESIGPLQAFQEVGFDSLAAVNLRNSLHVATGLRLPATLIFDYPTPDALVGYLRSELLRDADDGLDGREDDLRRALATVPLVRFKEAGVLDTLLGLVDTEDAPASGTPDAAAPAEDDETLIDAMDVADLVQRALGRTS</sequence>
<feature type="domain" description="Ketosynthase family 3 (KS3)" evidence="12">
    <location>
        <begin position="4055"/>
        <end position="4481"/>
    </location>
</feature>
<dbReference type="CDD" id="cd08956">
    <property type="entry name" value="KR_3_FAS_SDR_x"/>
    <property type="match status" value="1"/>
</dbReference>
<dbReference type="Gene3D" id="3.30.300.30">
    <property type="match status" value="1"/>
</dbReference>
<dbReference type="SMART" id="SM00822">
    <property type="entry name" value="PKS_KR"/>
    <property type="match status" value="2"/>
</dbReference>
<dbReference type="PROSITE" id="PS52004">
    <property type="entry name" value="KS3_2"/>
    <property type="match status" value="3"/>
</dbReference>
<feature type="compositionally biased region" description="Low complexity" evidence="10">
    <location>
        <begin position="2072"/>
        <end position="2081"/>
    </location>
</feature>
<dbReference type="InterPro" id="IPR001227">
    <property type="entry name" value="Ac_transferase_dom_sf"/>
</dbReference>
<dbReference type="InterPro" id="IPR006162">
    <property type="entry name" value="Ppantetheine_attach_site"/>
</dbReference>
<dbReference type="InterPro" id="IPR045851">
    <property type="entry name" value="AMP-bd_C_sf"/>
</dbReference>
<evidence type="ECO:0000259" key="12">
    <source>
        <dbReference type="PROSITE" id="PS52004"/>
    </source>
</evidence>
<evidence type="ECO:0000313" key="15">
    <source>
        <dbReference type="Proteomes" id="UP001501391"/>
    </source>
</evidence>
<keyword evidence="5" id="KW-0677">Repeat</keyword>
<dbReference type="InterPro" id="IPR009081">
    <property type="entry name" value="PP-bd_ACP"/>
</dbReference>
<evidence type="ECO:0000313" key="14">
    <source>
        <dbReference type="EMBL" id="GAA2199553.1"/>
    </source>
</evidence>
<dbReference type="Gene3D" id="3.40.50.720">
    <property type="entry name" value="NAD(P)-binding Rossmann-like Domain"/>
    <property type="match status" value="3"/>
</dbReference>
<evidence type="ECO:0000259" key="13">
    <source>
        <dbReference type="PROSITE" id="PS52019"/>
    </source>
</evidence>
<dbReference type="InterPro" id="IPR014043">
    <property type="entry name" value="Acyl_transferase_dom"/>
</dbReference>
<feature type="active site" description="Proton acceptor; for dehydratase activity" evidence="9">
    <location>
        <position position="1984"/>
    </location>
</feature>
<dbReference type="InterPro" id="IPR036736">
    <property type="entry name" value="ACP-like_sf"/>
</dbReference>
<organism evidence="14 15">
    <name type="scientific">Streptomyces bangladeshensis</name>
    <dbReference type="NCBI Taxonomy" id="295352"/>
    <lineage>
        <taxon>Bacteria</taxon>
        <taxon>Bacillati</taxon>
        <taxon>Actinomycetota</taxon>
        <taxon>Actinomycetes</taxon>
        <taxon>Kitasatosporales</taxon>
        <taxon>Streptomycetaceae</taxon>
        <taxon>Streptomyces</taxon>
    </lineage>
</organism>
<dbReference type="Gene3D" id="1.10.1200.10">
    <property type="entry name" value="ACP-like"/>
    <property type="match status" value="4"/>
</dbReference>
<dbReference type="SMART" id="SM00823">
    <property type="entry name" value="PKS_PP"/>
    <property type="match status" value="4"/>
</dbReference>
<dbReference type="Pfam" id="PF00109">
    <property type="entry name" value="ketoacyl-synt"/>
    <property type="match status" value="3"/>
</dbReference>
<dbReference type="Pfam" id="PF00698">
    <property type="entry name" value="Acyl_transf_1"/>
    <property type="match status" value="3"/>
</dbReference>
<evidence type="ECO:0000256" key="9">
    <source>
        <dbReference type="PROSITE-ProRule" id="PRU01363"/>
    </source>
</evidence>
<dbReference type="SUPFAM" id="SSF56801">
    <property type="entry name" value="Acetyl-CoA synthetase-like"/>
    <property type="match status" value="1"/>
</dbReference>
<evidence type="ECO:0000256" key="5">
    <source>
        <dbReference type="ARBA" id="ARBA00022737"/>
    </source>
</evidence>
<gene>
    <name evidence="14" type="ORF">GCM10009787_46970</name>
</gene>
<dbReference type="InterPro" id="IPR042104">
    <property type="entry name" value="PKS_dehydratase_sf"/>
</dbReference>
<dbReference type="InterPro" id="IPR016036">
    <property type="entry name" value="Malonyl_transacylase_ACP-bd"/>
</dbReference>
<dbReference type="InterPro" id="IPR025110">
    <property type="entry name" value="AMP-bd_C"/>
</dbReference>
<feature type="compositionally biased region" description="Low complexity" evidence="10">
    <location>
        <begin position="3177"/>
        <end position="3190"/>
    </location>
</feature>
<feature type="region of interest" description="Disordered" evidence="10">
    <location>
        <begin position="3906"/>
        <end position="3930"/>
    </location>
</feature>
<dbReference type="Gene3D" id="6.10.140.1830">
    <property type="match status" value="1"/>
</dbReference>
<dbReference type="PROSITE" id="PS50075">
    <property type="entry name" value="CARRIER"/>
    <property type="match status" value="4"/>
</dbReference>
<feature type="region of interest" description="Disordered" evidence="10">
    <location>
        <begin position="3172"/>
        <end position="3192"/>
    </location>
</feature>
<evidence type="ECO:0000256" key="3">
    <source>
        <dbReference type="ARBA" id="ARBA00022553"/>
    </source>
</evidence>
<dbReference type="InterPro" id="IPR020807">
    <property type="entry name" value="PKS_DH"/>
</dbReference>
<evidence type="ECO:0000256" key="8">
    <source>
        <dbReference type="ARBA" id="ARBA00023315"/>
    </source>
</evidence>
<dbReference type="InterPro" id="IPR013968">
    <property type="entry name" value="PKS_KR"/>
</dbReference>
<feature type="domain" description="PKS/mFAS DH" evidence="13">
    <location>
        <begin position="1952"/>
        <end position="2282"/>
    </location>
</feature>
<dbReference type="Gene3D" id="3.10.129.110">
    <property type="entry name" value="Polyketide synthase dehydratase"/>
    <property type="match status" value="3"/>
</dbReference>
<dbReference type="Gene3D" id="3.40.47.10">
    <property type="match status" value="3"/>
</dbReference>
<dbReference type="SMART" id="SM00825">
    <property type="entry name" value="PKS_KS"/>
    <property type="match status" value="3"/>
</dbReference>
<dbReference type="InterPro" id="IPR014030">
    <property type="entry name" value="Ketoacyl_synth_N"/>
</dbReference>
<name>A0ABN3BS74_9ACTN</name>
<feature type="region of interest" description="C-terminal hotdog fold" evidence="9">
    <location>
        <begin position="2102"/>
        <end position="2282"/>
    </location>
</feature>
<dbReference type="SUPFAM" id="SSF47336">
    <property type="entry name" value="ACP-like"/>
    <property type="match status" value="4"/>
</dbReference>
<feature type="region of interest" description="N-terminal hotdog fold" evidence="9">
    <location>
        <begin position="1952"/>
        <end position="2078"/>
    </location>
</feature>
<dbReference type="InterPro" id="IPR036291">
    <property type="entry name" value="NAD(P)-bd_dom_sf"/>
</dbReference>
<dbReference type="Pfam" id="PF13193">
    <property type="entry name" value="AMP-binding_C"/>
    <property type="match status" value="1"/>
</dbReference>